<dbReference type="GO" id="GO:0003677">
    <property type="term" value="F:DNA binding"/>
    <property type="evidence" value="ECO:0007669"/>
    <property type="project" value="UniProtKB-KW"/>
</dbReference>
<dbReference type="HOGENOM" id="CLU_017584_10_1_11"/>
<evidence type="ECO:0000313" key="5">
    <source>
        <dbReference type="EMBL" id="CCM63692.1"/>
    </source>
</evidence>
<dbReference type="SMART" id="SM00345">
    <property type="entry name" value="HTH_GNTR"/>
    <property type="match status" value="1"/>
</dbReference>
<keyword evidence="2" id="KW-0238">DNA-binding</keyword>
<dbReference type="GO" id="GO:0003700">
    <property type="term" value="F:DNA-binding transcription factor activity"/>
    <property type="evidence" value="ECO:0007669"/>
    <property type="project" value="InterPro"/>
</dbReference>
<dbReference type="AlphaFoldDB" id="R4Z548"/>
<dbReference type="InterPro" id="IPR036388">
    <property type="entry name" value="WH-like_DNA-bd_sf"/>
</dbReference>
<dbReference type="RefSeq" id="WP_012226709.1">
    <property type="nucleotide sequence ID" value="NZ_HG422565.1"/>
</dbReference>
<dbReference type="PANTHER" id="PTHR38445">
    <property type="entry name" value="HTH-TYPE TRANSCRIPTIONAL REPRESSOR YTRA"/>
    <property type="match status" value="1"/>
</dbReference>
<reference evidence="5 6" key="1">
    <citation type="journal article" date="2013" name="ISME J.">
        <title>Metabolic model for the filamentous 'Candidatus Microthrix parvicella' based on genomic and metagenomic analyses.</title>
        <authorList>
            <person name="Jon McIlroy S."/>
            <person name="Kristiansen R."/>
            <person name="Albertsen M."/>
            <person name="Michael Karst S."/>
            <person name="Rossetti S."/>
            <person name="Lund Nielsen J."/>
            <person name="Tandoi V."/>
            <person name="James Seviour R."/>
            <person name="Nielsen P.H."/>
        </authorList>
    </citation>
    <scope>NUCLEOTIDE SEQUENCE [LARGE SCALE GENOMIC DNA]</scope>
    <source>
        <strain evidence="5 6">RN1</strain>
    </source>
</reference>
<accession>R4Z548</accession>
<evidence type="ECO:0000313" key="6">
    <source>
        <dbReference type="Proteomes" id="UP000018291"/>
    </source>
</evidence>
<evidence type="ECO:0000256" key="1">
    <source>
        <dbReference type="ARBA" id="ARBA00023015"/>
    </source>
</evidence>
<dbReference type="SUPFAM" id="SSF46785">
    <property type="entry name" value="Winged helix' DNA-binding domain"/>
    <property type="match status" value="1"/>
</dbReference>
<gene>
    <name evidence="5" type="ORF">BN381_290051</name>
</gene>
<sequence>MIITVDPAAEAAPFAQVRSQLLEAIATGALTSGTRLPTIRQLAGDLGLANNTVARAYRELLADGVLESRGRRGTFVRDKATDVVPDARSQRLDELVRNYIDGARAIGVPSDEIVGALTRTLAT</sequence>
<dbReference type="Pfam" id="PF00392">
    <property type="entry name" value="GntR"/>
    <property type="match status" value="1"/>
</dbReference>
<dbReference type="InterPro" id="IPR000524">
    <property type="entry name" value="Tscrpt_reg_HTH_GntR"/>
</dbReference>
<dbReference type="InterPro" id="IPR036390">
    <property type="entry name" value="WH_DNA-bd_sf"/>
</dbReference>
<dbReference type="PROSITE" id="PS50949">
    <property type="entry name" value="HTH_GNTR"/>
    <property type="match status" value="1"/>
</dbReference>
<keyword evidence="6" id="KW-1185">Reference proteome</keyword>
<dbReference type="STRING" id="1229780.BN381_290051"/>
<protein>
    <submittedName>
        <fullName evidence="5">GntR family transcriptional regulator</fullName>
    </submittedName>
</protein>
<proteinExistence type="predicted"/>
<name>R4Z548_9ACTN</name>
<dbReference type="EMBL" id="CANL01000022">
    <property type="protein sequence ID" value="CCM63692.1"/>
    <property type="molecule type" value="Genomic_DNA"/>
</dbReference>
<comment type="caution">
    <text evidence="5">The sequence shown here is derived from an EMBL/GenBank/DDBJ whole genome shotgun (WGS) entry which is preliminary data.</text>
</comment>
<keyword evidence="1" id="KW-0805">Transcription regulation</keyword>
<evidence type="ECO:0000256" key="3">
    <source>
        <dbReference type="ARBA" id="ARBA00023163"/>
    </source>
</evidence>
<evidence type="ECO:0000259" key="4">
    <source>
        <dbReference type="PROSITE" id="PS50949"/>
    </source>
</evidence>
<dbReference type="Proteomes" id="UP000018291">
    <property type="component" value="Unassembled WGS sequence"/>
</dbReference>
<dbReference type="CDD" id="cd07377">
    <property type="entry name" value="WHTH_GntR"/>
    <property type="match status" value="1"/>
</dbReference>
<evidence type="ECO:0000256" key="2">
    <source>
        <dbReference type="ARBA" id="ARBA00023125"/>
    </source>
</evidence>
<dbReference type="Gene3D" id="1.10.10.10">
    <property type="entry name" value="Winged helix-like DNA-binding domain superfamily/Winged helix DNA-binding domain"/>
    <property type="match status" value="1"/>
</dbReference>
<organism evidence="5 6">
    <name type="scientific">Candidatus Neomicrothrix parvicella RN1</name>
    <dbReference type="NCBI Taxonomy" id="1229780"/>
    <lineage>
        <taxon>Bacteria</taxon>
        <taxon>Bacillati</taxon>
        <taxon>Actinomycetota</taxon>
        <taxon>Acidimicrobiia</taxon>
        <taxon>Acidimicrobiales</taxon>
        <taxon>Microthrixaceae</taxon>
        <taxon>Candidatus Neomicrothrix</taxon>
    </lineage>
</organism>
<dbReference type="eggNOG" id="COG1725">
    <property type="taxonomic scope" value="Bacteria"/>
</dbReference>
<feature type="domain" description="HTH gntR-type" evidence="4">
    <location>
        <begin position="11"/>
        <end position="79"/>
    </location>
</feature>
<dbReference type="PANTHER" id="PTHR38445:SF9">
    <property type="entry name" value="HTH-TYPE TRANSCRIPTIONAL REPRESSOR YTRA"/>
    <property type="match status" value="1"/>
</dbReference>
<keyword evidence="3" id="KW-0804">Transcription</keyword>